<dbReference type="PANTHER" id="PTHR34957:SF1">
    <property type="entry name" value="NUCLEAR TRANSPORT FACTOR 2 (NTF2) FAMILY PROTEIN"/>
    <property type="match status" value="1"/>
</dbReference>
<organism evidence="2">
    <name type="scientific">Planktothricoides raciborskii GIHE-MW2</name>
    <dbReference type="NCBI Taxonomy" id="2792601"/>
    <lineage>
        <taxon>Bacteria</taxon>
        <taxon>Bacillati</taxon>
        <taxon>Cyanobacteriota</taxon>
        <taxon>Cyanophyceae</taxon>
        <taxon>Oscillatoriophycideae</taxon>
        <taxon>Oscillatoriales</taxon>
        <taxon>Oscillatoriaceae</taxon>
        <taxon>Planktothricoides</taxon>
    </lineage>
</organism>
<dbReference type="SUPFAM" id="SSF54427">
    <property type="entry name" value="NTF2-like"/>
    <property type="match status" value="1"/>
</dbReference>
<name>A0AAU8J934_9CYAN</name>
<dbReference type="Gene3D" id="3.10.450.50">
    <property type="match status" value="1"/>
</dbReference>
<proteinExistence type="predicted"/>
<dbReference type="RefSeq" id="WP_054465395.1">
    <property type="nucleotide sequence ID" value="NZ_CP159837.1"/>
</dbReference>
<feature type="domain" description="SnoaL-like" evidence="1">
    <location>
        <begin position="8"/>
        <end position="127"/>
    </location>
</feature>
<evidence type="ECO:0000313" key="2">
    <source>
        <dbReference type="EMBL" id="XCM35660.1"/>
    </source>
</evidence>
<reference evidence="2" key="1">
    <citation type="submission" date="2024-07" db="EMBL/GenBank/DDBJ databases">
        <authorList>
            <person name="Kim Y.J."/>
            <person name="Jeong J.Y."/>
        </authorList>
    </citation>
    <scope>NUCLEOTIDE SEQUENCE</scope>
    <source>
        <strain evidence="2">GIHE-MW2</strain>
    </source>
</reference>
<dbReference type="InterPro" id="IPR037401">
    <property type="entry name" value="SnoaL-like"/>
</dbReference>
<gene>
    <name evidence="2" type="ORF">ABWT76_004354</name>
</gene>
<sequence>MSNQQELLAANEAFYRCFEKKNLETLAEICSHGATTICIHPGRNALRGWENIRNSWAQIFKNTNYLEIETEIISVELNGNFGYIVLIENLFQVVRGRKLAAQSMATNIFEYMGGKWYLIHHHGSPIMK</sequence>
<accession>A0AAU8J934</accession>
<dbReference type="Pfam" id="PF13474">
    <property type="entry name" value="SnoaL_3"/>
    <property type="match status" value="1"/>
</dbReference>
<dbReference type="AlphaFoldDB" id="A0AAU8J934"/>
<protein>
    <submittedName>
        <fullName evidence="2">Nuclear transport factor 2 family protein</fullName>
    </submittedName>
</protein>
<evidence type="ECO:0000259" key="1">
    <source>
        <dbReference type="Pfam" id="PF13474"/>
    </source>
</evidence>
<dbReference type="PANTHER" id="PTHR34957">
    <property type="entry name" value="NUCLEAR TRANSPORT FACTOR 2 (NTF2) FAMILY PROTEIN"/>
    <property type="match status" value="1"/>
</dbReference>
<dbReference type="EMBL" id="CP159837">
    <property type="protein sequence ID" value="XCM35660.1"/>
    <property type="molecule type" value="Genomic_DNA"/>
</dbReference>
<dbReference type="InterPro" id="IPR032710">
    <property type="entry name" value="NTF2-like_dom_sf"/>
</dbReference>